<dbReference type="FunFam" id="3.40.20.10:FF:000001">
    <property type="entry name" value="Gelsolin"/>
    <property type="match status" value="1"/>
</dbReference>
<evidence type="ECO:0000256" key="1">
    <source>
        <dbReference type="ARBA" id="ARBA00008418"/>
    </source>
</evidence>
<keyword evidence="4" id="KW-0009">Actin-binding</keyword>
<dbReference type="InterPro" id="IPR007123">
    <property type="entry name" value="Gelsolin-like_dom"/>
</dbReference>
<dbReference type="Gene3D" id="3.40.20.10">
    <property type="entry name" value="Severin"/>
    <property type="match status" value="6"/>
</dbReference>
<gene>
    <name evidence="6" type="ORF">L798_07917</name>
</gene>
<dbReference type="eggNOG" id="KOG0443">
    <property type="taxonomic scope" value="Eukaryota"/>
</dbReference>
<dbReference type="PRINTS" id="PR00597">
    <property type="entry name" value="GELSOLIN"/>
</dbReference>
<dbReference type="Pfam" id="PF00626">
    <property type="entry name" value="Gelsolin"/>
    <property type="match status" value="6"/>
</dbReference>
<dbReference type="GO" id="GO:0005546">
    <property type="term" value="F:phosphatidylinositol-4,5-bisphosphate binding"/>
    <property type="evidence" value="ECO:0007669"/>
    <property type="project" value="TreeGrafter"/>
</dbReference>
<reference evidence="6 7" key="1">
    <citation type="journal article" date="2014" name="Nat. Commun.">
        <title>Molecular traces of alternative social organization in a termite genome.</title>
        <authorList>
            <person name="Terrapon N."/>
            <person name="Li C."/>
            <person name="Robertson H.M."/>
            <person name="Ji L."/>
            <person name="Meng X."/>
            <person name="Booth W."/>
            <person name="Chen Z."/>
            <person name="Childers C.P."/>
            <person name="Glastad K.M."/>
            <person name="Gokhale K."/>
            <person name="Gowin J."/>
            <person name="Gronenberg W."/>
            <person name="Hermansen R.A."/>
            <person name="Hu H."/>
            <person name="Hunt B.G."/>
            <person name="Huylmans A.K."/>
            <person name="Khalil S.M."/>
            <person name="Mitchell R.D."/>
            <person name="Munoz-Torres M.C."/>
            <person name="Mustard J.A."/>
            <person name="Pan H."/>
            <person name="Reese J.T."/>
            <person name="Scharf M.E."/>
            <person name="Sun F."/>
            <person name="Vogel H."/>
            <person name="Xiao J."/>
            <person name="Yang W."/>
            <person name="Yang Z."/>
            <person name="Yang Z."/>
            <person name="Zhou J."/>
            <person name="Zhu J."/>
            <person name="Brent C.S."/>
            <person name="Elsik C.G."/>
            <person name="Goodisman M.A."/>
            <person name="Liberles D.A."/>
            <person name="Roe R.M."/>
            <person name="Vargo E.L."/>
            <person name="Vilcinskas A."/>
            <person name="Wang J."/>
            <person name="Bornberg-Bauer E."/>
            <person name="Korb J."/>
            <person name="Zhang G."/>
            <person name="Liebig J."/>
        </authorList>
    </citation>
    <scope>NUCLEOTIDE SEQUENCE [LARGE SCALE GENOMIC DNA]</scope>
    <source>
        <tissue evidence="6">Whole organism</tissue>
    </source>
</reference>
<dbReference type="InParanoid" id="A0A067RT41"/>
<keyword evidence="7" id="KW-1185">Reference proteome</keyword>
<dbReference type="PANTHER" id="PTHR11977:SF57">
    <property type="entry name" value="VILLIN-LIKE PROTEIN QUAIL"/>
    <property type="match status" value="1"/>
</dbReference>
<accession>A0A067RT41</accession>
<dbReference type="GO" id="GO:0051016">
    <property type="term" value="P:barbed-end actin filament capping"/>
    <property type="evidence" value="ECO:0007669"/>
    <property type="project" value="TreeGrafter"/>
</dbReference>
<keyword evidence="2" id="KW-0117">Actin capping</keyword>
<dbReference type="AlphaFoldDB" id="A0A067RT41"/>
<dbReference type="SMART" id="SM00262">
    <property type="entry name" value="GEL"/>
    <property type="match status" value="6"/>
</dbReference>
<dbReference type="SUPFAM" id="SSF55753">
    <property type="entry name" value="Actin depolymerizing proteins"/>
    <property type="match status" value="6"/>
</dbReference>
<dbReference type="PANTHER" id="PTHR11977">
    <property type="entry name" value="VILLIN"/>
    <property type="match status" value="1"/>
</dbReference>
<proteinExistence type="inferred from homology"/>
<dbReference type="Gene3D" id="1.10.950.10">
    <property type="entry name" value="Villin headpiece domain"/>
    <property type="match status" value="1"/>
</dbReference>
<dbReference type="GO" id="GO:0051015">
    <property type="term" value="F:actin filament binding"/>
    <property type="evidence" value="ECO:0007669"/>
    <property type="project" value="InterPro"/>
</dbReference>
<dbReference type="InterPro" id="IPR007122">
    <property type="entry name" value="Villin/Gelsolin"/>
</dbReference>
<dbReference type="Proteomes" id="UP000027135">
    <property type="component" value="Unassembled WGS sequence"/>
</dbReference>
<dbReference type="GO" id="GO:0008154">
    <property type="term" value="P:actin polymerization or depolymerization"/>
    <property type="evidence" value="ECO:0007669"/>
    <property type="project" value="TreeGrafter"/>
</dbReference>
<evidence type="ECO:0000256" key="3">
    <source>
        <dbReference type="ARBA" id="ARBA00022737"/>
    </source>
</evidence>
<dbReference type="CDD" id="cd11292">
    <property type="entry name" value="gelsolin_S3_like"/>
    <property type="match status" value="1"/>
</dbReference>
<dbReference type="GO" id="GO:0005737">
    <property type="term" value="C:cytoplasm"/>
    <property type="evidence" value="ECO:0007669"/>
    <property type="project" value="TreeGrafter"/>
</dbReference>
<dbReference type="CDD" id="cd11290">
    <property type="entry name" value="gelsolin_S1_like"/>
    <property type="match status" value="1"/>
</dbReference>
<dbReference type="InterPro" id="IPR029006">
    <property type="entry name" value="ADF-H/Gelsolin-like_dom_sf"/>
</dbReference>
<evidence type="ECO:0000313" key="6">
    <source>
        <dbReference type="EMBL" id="KDR23980.1"/>
    </source>
</evidence>
<keyword evidence="3" id="KW-0677">Repeat</keyword>
<dbReference type="SMART" id="SM00153">
    <property type="entry name" value="VHP"/>
    <property type="match status" value="1"/>
</dbReference>
<feature type="domain" description="HP" evidence="5">
    <location>
        <begin position="775"/>
        <end position="840"/>
    </location>
</feature>
<dbReference type="InterPro" id="IPR003128">
    <property type="entry name" value="Villin_headpiece"/>
</dbReference>
<comment type="similarity">
    <text evidence="1">Belongs to the villin/gelsolin family.</text>
</comment>
<organism evidence="6 7">
    <name type="scientific">Zootermopsis nevadensis</name>
    <name type="common">Dampwood termite</name>
    <dbReference type="NCBI Taxonomy" id="136037"/>
    <lineage>
        <taxon>Eukaryota</taxon>
        <taxon>Metazoa</taxon>
        <taxon>Ecdysozoa</taxon>
        <taxon>Arthropoda</taxon>
        <taxon>Hexapoda</taxon>
        <taxon>Insecta</taxon>
        <taxon>Pterygota</taxon>
        <taxon>Neoptera</taxon>
        <taxon>Polyneoptera</taxon>
        <taxon>Dictyoptera</taxon>
        <taxon>Blattodea</taxon>
        <taxon>Blattoidea</taxon>
        <taxon>Termitoidae</taxon>
        <taxon>Termopsidae</taxon>
        <taxon>Zootermopsis</taxon>
    </lineage>
</organism>
<evidence type="ECO:0000256" key="4">
    <source>
        <dbReference type="ARBA" id="ARBA00023203"/>
    </source>
</evidence>
<sequence length="840" mass="93888">MQSGKLLPDYMAQQFRRQPYFYKLCHLLQNLQVVPVPKDQYGSFYEGDSYIVYAASEYGKPASADSRPVQIHGTPEVHIHFWLGKEATTDEAGIAAYKTVELDDYLGGSPIQHRESQGNESARFKGYFKAGMRLLKGGAASGFNHVTDTFEPRLFHIKGRRSPAVTQHPISWEYFNSGDVFIIDTREIVFVWVGKSANNMEKLQATKVATKLRDEHNASSIVFVDDGKEKSLPVCERTVFNAHLGLSNHTVKSAEEAGADDVQEEVKRATLTLYHCSDEDGTYKVTEVKSGPLEQSDLRSEDSFIIDNGPEGIWVWVGRKASSKERVEAMRNAQGYVTKKGYPSNTLVTRVVDGGEPIEFKVLFTSWKEYNQTSGIGKQNNVGKIATTINNKFDAATLHDKPKFAAESQLVDDGTGERTVWRVENFELVPVPDNLKGVFFAGDCYVVKYTYLAGGIEKHLIYYWLGQKSSQDEQGTAALKTVELDDQLGGAAVQVRVVQGKEPAHFLTIFNGRMIILQGGKASSFDGEGAKDTGIPKDFLLQVRGNDSHNTRATQVDLRAASLNTNDVFLLKIGGHSYVWCGKGSTGDEREMAKKVAAAVAPGEQEVIYEGQEKPDFWEAIGGREEYASDKRLADSTDTMPARLFQCSNASGAFKVEEIMNFTQSDLISEDVMMLDAHDSIFLWIGNDSNKNERDTAVKMAIEYLKSDPSNRSDDTAILKVKQGYEPPTFTGFFGVWDTSLWNENKSFEDVRHELEGSNPVLELDPRLVDGAKNFSDFPKYPLEKLQASADDLPEEVDKTRRELHLSEEDFKAVFKMDHAQFSTLPTWKQHNLKKAAHLY</sequence>
<dbReference type="GO" id="GO:0015629">
    <property type="term" value="C:actin cytoskeleton"/>
    <property type="evidence" value="ECO:0007669"/>
    <property type="project" value="TreeGrafter"/>
</dbReference>
<dbReference type="OMA" id="FTIWRIE"/>
<dbReference type="FunFam" id="3.40.20.10:FF:000005">
    <property type="entry name" value="Gelsolin"/>
    <property type="match status" value="1"/>
</dbReference>
<dbReference type="Pfam" id="PF02209">
    <property type="entry name" value="VHP"/>
    <property type="match status" value="1"/>
</dbReference>
<evidence type="ECO:0000256" key="2">
    <source>
        <dbReference type="ARBA" id="ARBA00022467"/>
    </source>
</evidence>
<dbReference type="CDD" id="cd11288">
    <property type="entry name" value="gelsolin_S5_like"/>
    <property type="match status" value="1"/>
</dbReference>
<dbReference type="GO" id="GO:0051014">
    <property type="term" value="P:actin filament severing"/>
    <property type="evidence" value="ECO:0007669"/>
    <property type="project" value="TreeGrafter"/>
</dbReference>
<dbReference type="InterPro" id="IPR036886">
    <property type="entry name" value="Villin_headpiece_dom_sf"/>
</dbReference>
<protein>
    <submittedName>
        <fullName evidence="6">Villin-1</fullName>
    </submittedName>
</protein>
<name>A0A067RT41_ZOONE</name>
<dbReference type="CDD" id="cd11291">
    <property type="entry name" value="gelsolin_S6_like"/>
    <property type="match status" value="1"/>
</dbReference>
<dbReference type="CDD" id="cd11293">
    <property type="entry name" value="gelsolin_S4_like"/>
    <property type="match status" value="1"/>
</dbReference>
<evidence type="ECO:0000259" key="5">
    <source>
        <dbReference type="PROSITE" id="PS51089"/>
    </source>
</evidence>
<dbReference type="SUPFAM" id="SSF47050">
    <property type="entry name" value="VHP, Villin headpiece domain"/>
    <property type="match status" value="1"/>
</dbReference>
<dbReference type="EMBL" id="KK852432">
    <property type="protein sequence ID" value="KDR23980.1"/>
    <property type="molecule type" value="Genomic_DNA"/>
</dbReference>
<dbReference type="PROSITE" id="PS51089">
    <property type="entry name" value="HP"/>
    <property type="match status" value="1"/>
</dbReference>
<dbReference type="STRING" id="136037.A0A067RT41"/>
<evidence type="ECO:0000313" key="7">
    <source>
        <dbReference type="Proteomes" id="UP000027135"/>
    </source>
</evidence>